<reference evidence="3" key="1">
    <citation type="submission" date="2016-10" db="EMBL/GenBank/DDBJ databases">
        <authorList>
            <person name="Varghese N."/>
            <person name="Submissions S."/>
        </authorList>
    </citation>
    <scope>NUCLEOTIDE SEQUENCE [LARGE SCALE GENOMIC DNA]</scope>
    <source>
        <strain evidence="3">ATCC 25963</strain>
    </source>
</reference>
<dbReference type="EMBL" id="FOMX01000045">
    <property type="protein sequence ID" value="SFF31025.1"/>
    <property type="molecule type" value="Genomic_DNA"/>
</dbReference>
<dbReference type="OrthoDB" id="535891at2"/>
<sequence length="1123" mass="119330">MSNADGTLELVLVAITEALDRLTRQLAPGHASTLFAALEIPITGAQASALLQGPLKSLIGGLRDAVQRAAELSDAIEDEDVGKIASAGVGLIAKLADVIAALEALDSLQGLDVDPAILAKLPERMFNYAIVEYLHQFRGVNEGLELLGMLERQEHTGPDNIPYETFKFHLARLGQWLKSPAAVLNTLYGWGNATFDHAELLGHLERLLASRGAPVLLVTGGAVPKLDVVDFELEPVDAGAVEGLAIRLKADQVAAEHVWTSEDWSARLAVDMSLPNLTELILSPDGGLRIVPPASGTYDGAIELKIAADRSQAAEPYVLLGQPGGSRLTLRRFELTAGAGFEWDAGEASGELRIGGGLVGGELVIALEQADGFLGKILSGVHVESQFDLGFTASSEHGITFTGSSALEIKLPLHLALGPVELNALTFSVGIKGNQFPTSIGADIKAALGPLEAVVEDIGLKIDLSLKDDRSGNAGPLDLALGFKPPKGVGLSLDAGVAKGGGYLFFDFAREEYGGALEISVLELVTVKAVGLITTKMPDGSKGFSLLILISAEFTPIQLGFGFTLNGVGGLFGYNRRMMLDALRGGIRTGAINSVLFPKDVVKNAPKIISDLKSFFPAHDGKFVVGPMAKIGWGTPTLISLTLGLFIEIPGNVAIAGILALNLPDEAAALIVIKVAFIGTLDFDKKMFAFDASLYESRILFITLEGDMAVRLTWGDNPQFLLSVGGFHPTYEPPPLALPSLRRITYSILDTSWARIRMESYFAITSNTVQFGSRSEAFFGFDDFNVSGHLGYDVLLQFSPFYFVAGVSGGFCLEVFGFDVLTIHLKASLEGPSPWRIKGRGSVSILFWDIEVDFDETWGEAKNTALPGIDVMQLFAGEVGKDANWKALAPKTKNLLVSLRKLEPGPLVLHPAGKLVMSQRAVPLGFTLDRVGNRQPEGVHRVEITAATTGSTVHGLSPVTEQFAPGQFQTMTDAEKLSRPSYEPMNGGVVIDIGDGALKSGKKTVRTIAYETTIIDKAPAKPPNNALQPIPGALFHTLLGGASVARSQLSNRKKSQMQPHAEKIAVAAEGFTVASTQDNTPHGGAASFTSHAMATDHMKQALAGDPALKGSLHVIPNYEVKAS</sequence>
<keyword evidence="3" id="KW-1185">Reference proteome</keyword>
<protein>
    <recommendedName>
        <fullName evidence="1">DUF6603 domain-containing protein</fullName>
    </recommendedName>
</protein>
<evidence type="ECO:0000313" key="2">
    <source>
        <dbReference type="EMBL" id="SFF31025.1"/>
    </source>
</evidence>
<feature type="domain" description="DUF6603" evidence="1">
    <location>
        <begin position="413"/>
        <end position="974"/>
    </location>
</feature>
<dbReference type="Pfam" id="PF20248">
    <property type="entry name" value="DUF6603"/>
    <property type="match status" value="1"/>
</dbReference>
<organism evidence="2 3">
    <name type="scientific">Nannocystis exedens</name>
    <dbReference type="NCBI Taxonomy" id="54"/>
    <lineage>
        <taxon>Bacteria</taxon>
        <taxon>Pseudomonadati</taxon>
        <taxon>Myxococcota</taxon>
        <taxon>Polyangia</taxon>
        <taxon>Nannocystales</taxon>
        <taxon>Nannocystaceae</taxon>
        <taxon>Nannocystis</taxon>
    </lineage>
</organism>
<evidence type="ECO:0000259" key="1">
    <source>
        <dbReference type="Pfam" id="PF20248"/>
    </source>
</evidence>
<gene>
    <name evidence="2" type="ORF">SAMN02745121_08067</name>
</gene>
<accession>A0A1I2HL22</accession>
<proteinExistence type="predicted"/>
<dbReference type="AlphaFoldDB" id="A0A1I2HL22"/>
<dbReference type="RefSeq" id="WP_096327584.1">
    <property type="nucleotide sequence ID" value="NZ_FOMX01000045.1"/>
</dbReference>
<name>A0A1I2HL22_9BACT</name>
<dbReference type="Proteomes" id="UP000199400">
    <property type="component" value="Unassembled WGS sequence"/>
</dbReference>
<dbReference type="STRING" id="54.SAMN02745121_08067"/>
<evidence type="ECO:0000313" key="3">
    <source>
        <dbReference type="Proteomes" id="UP000199400"/>
    </source>
</evidence>
<dbReference type="InterPro" id="IPR046538">
    <property type="entry name" value="DUF6603"/>
</dbReference>